<name>A0A8H4XJI6_9HYPO</name>
<feature type="compositionally biased region" description="Acidic residues" evidence="1">
    <location>
        <begin position="128"/>
        <end position="139"/>
    </location>
</feature>
<feature type="region of interest" description="Disordered" evidence="1">
    <location>
        <begin position="126"/>
        <end position="161"/>
    </location>
</feature>
<dbReference type="EMBL" id="JABEYC010000418">
    <property type="protein sequence ID" value="KAF4977788.1"/>
    <property type="molecule type" value="Genomic_DNA"/>
</dbReference>
<reference evidence="4" key="2">
    <citation type="submission" date="2020-05" db="EMBL/GenBank/DDBJ databases">
        <authorList>
            <person name="Kim H.-S."/>
            <person name="Proctor R.H."/>
            <person name="Brown D.W."/>
        </authorList>
    </citation>
    <scope>NUCLEOTIDE SEQUENCE</scope>
    <source>
        <strain evidence="4">NRRL 22465</strain>
    </source>
</reference>
<keyword evidence="2" id="KW-0812">Transmembrane</keyword>
<proteinExistence type="predicted"/>
<feature type="compositionally biased region" description="Basic and acidic residues" evidence="1">
    <location>
        <begin position="348"/>
        <end position="374"/>
    </location>
</feature>
<dbReference type="OrthoDB" id="4866377at2759"/>
<sequence>MWRIKTFFHVWLFLLPLVFSADFESVSIESNLDNAGHTCISKCLYYTLIDDMGSAMGCGNPYDNRCYCATETESASNAGAWMSKCASSCSAGDRSRDLSSMQSHYASYCMAAGFTQPGATRWYNPAEATEEPSSDEDDRVSDSTDAEPSRTVDSGAAETTTQMTIVTQTTEGGAGPSKSRGTVPARLSLSGSAVLTDLLLVIVEATSTYWVDPDGSPANMGSSEDEGSTIKIGVGVAVPVVALFAAGLFAWWFIRRRRQRHAQPPPATQPLSEVTTGGGPAIAPIPERKETLQRKPVGTASVSPLSSFSHTNELSGVGVQRELSGREIHPFPNVTPSPPIVMAGQHEMTGEGRRPDLEMDGRDARVEMSGEGRPPELPGQTRSPPPVYTPAEATQRWELPDNSRGW</sequence>
<evidence type="ECO:0000256" key="3">
    <source>
        <dbReference type="SAM" id="SignalP"/>
    </source>
</evidence>
<evidence type="ECO:0000313" key="5">
    <source>
        <dbReference type="Proteomes" id="UP000635477"/>
    </source>
</evidence>
<evidence type="ECO:0000256" key="2">
    <source>
        <dbReference type="SAM" id="Phobius"/>
    </source>
</evidence>
<reference evidence="4" key="1">
    <citation type="journal article" date="2020" name="BMC Genomics">
        <title>Correction to: Identification and distribution of gene clusters required for synthesis of sphingolipid metabolism inhibitors in diverse species of the filamentous fungus Fusarium.</title>
        <authorList>
            <person name="Kim H.S."/>
            <person name="Lohmar J.M."/>
            <person name="Busman M."/>
            <person name="Brown D.W."/>
            <person name="Naumann T.A."/>
            <person name="Divon H.H."/>
            <person name="Lysoe E."/>
            <person name="Uhlig S."/>
            <person name="Proctor R.H."/>
        </authorList>
    </citation>
    <scope>NUCLEOTIDE SEQUENCE</scope>
    <source>
        <strain evidence="4">NRRL 22465</strain>
    </source>
</reference>
<keyword evidence="3" id="KW-0732">Signal</keyword>
<evidence type="ECO:0000313" key="4">
    <source>
        <dbReference type="EMBL" id="KAF4977788.1"/>
    </source>
</evidence>
<feature type="chain" id="PRO_5034780624" description="WSC domain-containing protein" evidence="3">
    <location>
        <begin position="21"/>
        <end position="406"/>
    </location>
</feature>
<gene>
    <name evidence="4" type="ORF">FZEAL_5754</name>
</gene>
<feature type="signal peptide" evidence="3">
    <location>
        <begin position="1"/>
        <end position="20"/>
    </location>
</feature>
<protein>
    <recommendedName>
        <fullName evidence="6">WSC domain-containing protein</fullName>
    </recommendedName>
</protein>
<dbReference type="AlphaFoldDB" id="A0A8H4XJI6"/>
<evidence type="ECO:0000256" key="1">
    <source>
        <dbReference type="SAM" id="MobiDB-lite"/>
    </source>
</evidence>
<accession>A0A8H4XJI6</accession>
<evidence type="ECO:0008006" key="6">
    <source>
        <dbReference type="Google" id="ProtNLM"/>
    </source>
</evidence>
<feature type="transmembrane region" description="Helical" evidence="2">
    <location>
        <begin position="232"/>
        <end position="254"/>
    </location>
</feature>
<feature type="region of interest" description="Disordered" evidence="1">
    <location>
        <begin position="329"/>
        <end position="406"/>
    </location>
</feature>
<comment type="caution">
    <text evidence="4">The sequence shown here is derived from an EMBL/GenBank/DDBJ whole genome shotgun (WGS) entry which is preliminary data.</text>
</comment>
<keyword evidence="2" id="KW-0472">Membrane</keyword>
<keyword evidence="5" id="KW-1185">Reference proteome</keyword>
<keyword evidence="2" id="KW-1133">Transmembrane helix</keyword>
<organism evidence="4 5">
    <name type="scientific">Fusarium zealandicum</name>
    <dbReference type="NCBI Taxonomy" id="1053134"/>
    <lineage>
        <taxon>Eukaryota</taxon>
        <taxon>Fungi</taxon>
        <taxon>Dikarya</taxon>
        <taxon>Ascomycota</taxon>
        <taxon>Pezizomycotina</taxon>
        <taxon>Sordariomycetes</taxon>
        <taxon>Hypocreomycetidae</taxon>
        <taxon>Hypocreales</taxon>
        <taxon>Nectriaceae</taxon>
        <taxon>Fusarium</taxon>
        <taxon>Fusarium staphyleae species complex</taxon>
    </lineage>
</organism>
<dbReference type="Proteomes" id="UP000635477">
    <property type="component" value="Unassembled WGS sequence"/>
</dbReference>